<dbReference type="Proteomes" id="UP000054217">
    <property type="component" value="Unassembled WGS sequence"/>
</dbReference>
<sequence>MTSGDDVNKINGILASVRDTPLSTSEATDEVLAPVYTYLMTVPSNSSDKCYHWFCSRADPLTVDAAAFLLRLFAYDSPQVEKWKARLRSCLAGCSECVKALGEVKVSSRSTYFGAFSDQVVKGFYSNFDEWELSLVKGALTNAGINSANVNPNTLRKLPPGVLYHMISNLRVLRDPTVMNVIRCRPSTSSWPKDVPPPGLLILLFDESQEVRQWARSFISSCTEIPMPEARFVTGHEVALQAILNLLTKTRGDPSTSDSTAFTVLTMETVPEVLRSITVVSDPRELWIGYSQVLRLLPNRILLKSYGGVDCRRMVIGHLHDVGPQFMDVLRCLLFLLKRLRFQLWKGEGPEYPQVVFDAIKDNPSFTKLVEGIEPSEEKPWFLSWFGEYLISLHDTPAFGDVLAKVADLLCEELQHERFREGRPTVMFMTARLLASFLRKAQTDEWTRHRGAISGVLDIHSDTFVAVAFGRQYADEKWKSARVVARELIVTSLTGDVREMIDAVLRSCEYLAGLALEFPVCSVREQLWRKTYESLQINDSDGAAVILGVVAQFSHLDVLNKLAYKRVLSKPDALLAFDAINRSLSVTREGFVDAISKFANYNQQKFIRDLFQREGVAKDVMTLMFSPIDDLQTAAKVLVGQAFDADARLDCFRALLSNLTDPSFAGILGFLEEFTRYAPLVTEACSLSKSLVQCLTDVVEVLCSSPDGLLLSNKYLRSDDPQGPAAQLPRLWTLMTQSITVIFKRTPLWAAYFEIPDMTVWMRDALIFGRDMLAQWRVIERAAVSASGGEPPPRAGKTPKLSKVGKRMMTDLQPFLPELARWLRLSDEELLHQSFALVQTSLECFRTTGVPPSEAGLAKLNKHIEDGRMQTEGAPKTRLDAGRISKLEAALASFGEDGEEDVVFVSMTTDRRAPATKSTEPKPVKQESSIAPVVRGPQVPEKHVQIDRKDARSEVPVLPTFRRAEPAITSGPSRKPPAPRDRPEVLPPESSSSDSDSDAGGPVRGLAALGKFQKSPKIQKPAERRQVKMMDVTNQAKNATMERLNRRDDARRRALRLKPDISGLHRALLSWDYDHAGPDPPNRGEKPRLLHVPDKFIDHRQYLSVFEPLLLLECWAQILQSKEEATPVVECKIGSKQFTDDFVDLDASISEAVQKDWRLSETDVVLLRQPDGKKSYLAKTQSYRQTVAGIQVTLRCFVLVNAGDQGPQINTTWNLKKVISLSTLHREYATLMGLPYYDLFPTVMQPRLSGHPHLDHREVQETMTNYRVNEPQARAILSSLQTEGFALIQGPPGTGKTSTICGLVEAFLLKRRLPSTSIHVGRSSTQADKGPVQKVLLCAPSNAAIDEVASRLKEGCRGTHKRGTPIKVVRIGHDRSLDVSVMDISLDYLVEQKINSDNVKVSSKTAGNDIAALRQEIDSVKRAKQEKLEELATIQNNTTRTAALEEEIKKLNSRRMVLTQQFDRLKDKQKSDNRTLDAVRRRYRMEILQEADVICATLAGSGHESIEQLEFEMIIIDEAAQAIELSSLIPLKFRSSRCIMVGDPQQLPPTVLSQEACKFQYNQSLFVRLQKHRPDAVHLLSIQYRMHPEISQLPSHLFYQKRLLDGPDMALKTAKPWHSHPKFGPYRFFNVNRGQEQETPGHSLKNPIEAQVAVALYMRLRKEYATTDLDFRVGVVSMYRGQVNELQRAFERRFGNDVRGKIHFNTVDGFQGQEKDIIILSCVRAGPGLQTVGFLADVRRMNVALTRAKSSLFILGNAPTLERSNQDWKEIVGNARSRRVLTDVVDLSYFTERSAVSPSQPKVQAQAGKPVKPPSGPKPPDSLVTPQSLVESVRTKPASIRRLSGSEGRKDVPVQKGGQKRPLAPEDNSSAAPSTGKPNLPPLKKPKKEKASIFIPKKNKP</sequence>
<dbReference type="GO" id="GO:0004386">
    <property type="term" value="F:helicase activity"/>
    <property type="evidence" value="ECO:0007669"/>
    <property type="project" value="UniProtKB-KW"/>
</dbReference>
<feature type="compositionally biased region" description="Pro residues" evidence="7">
    <location>
        <begin position="1811"/>
        <end position="1820"/>
    </location>
</feature>
<keyword evidence="4" id="KW-0347">Helicase</keyword>
<feature type="domain" description="DNA2/NAM7 helicase-like C-terminal" evidence="10">
    <location>
        <begin position="1561"/>
        <end position="1758"/>
    </location>
</feature>
<dbReference type="GO" id="GO:0005524">
    <property type="term" value="F:ATP binding"/>
    <property type="evidence" value="ECO:0007669"/>
    <property type="project" value="UniProtKB-KW"/>
</dbReference>
<feature type="domain" description="Helicase SEN1 beta-barrel" evidence="11">
    <location>
        <begin position="1127"/>
        <end position="1218"/>
    </location>
</feature>
<dbReference type="InterPro" id="IPR056474">
    <property type="entry name" value="SEN1_barrel"/>
</dbReference>
<evidence type="ECO:0000256" key="1">
    <source>
        <dbReference type="ARBA" id="ARBA00007913"/>
    </source>
</evidence>
<gene>
    <name evidence="12" type="ORF">M404DRAFT_1009179</name>
</gene>
<evidence type="ECO:0000259" key="10">
    <source>
        <dbReference type="Pfam" id="PF13087"/>
    </source>
</evidence>
<dbReference type="PANTHER" id="PTHR10887">
    <property type="entry name" value="DNA2/NAM7 HELICASE FAMILY"/>
    <property type="match status" value="1"/>
</dbReference>
<feature type="compositionally biased region" description="Basic and acidic residues" evidence="7">
    <location>
        <begin position="911"/>
        <end position="925"/>
    </location>
</feature>
<evidence type="ECO:0000256" key="2">
    <source>
        <dbReference type="ARBA" id="ARBA00022741"/>
    </source>
</evidence>
<dbReference type="GO" id="GO:0016604">
    <property type="term" value="C:nuclear body"/>
    <property type="evidence" value="ECO:0007669"/>
    <property type="project" value="TreeGrafter"/>
</dbReference>
<dbReference type="SUPFAM" id="SSF52540">
    <property type="entry name" value="P-loop containing nucleoside triphosphate hydrolases"/>
    <property type="match status" value="1"/>
</dbReference>
<dbReference type="InterPro" id="IPR024481">
    <property type="entry name" value="Helicase_Sen1_N"/>
</dbReference>
<reference evidence="13" key="2">
    <citation type="submission" date="2015-01" db="EMBL/GenBank/DDBJ databases">
        <title>Evolutionary Origins and Diversification of the Mycorrhizal Mutualists.</title>
        <authorList>
            <consortium name="DOE Joint Genome Institute"/>
            <consortium name="Mycorrhizal Genomics Consortium"/>
            <person name="Kohler A."/>
            <person name="Kuo A."/>
            <person name="Nagy L.G."/>
            <person name="Floudas D."/>
            <person name="Copeland A."/>
            <person name="Barry K.W."/>
            <person name="Cichocki N."/>
            <person name="Veneault-Fourrey C."/>
            <person name="LaButti K."/>
            <person name="Lindquist E.A."/>
            <person name="Lipzen A."/>
            <person name="Lundell T."/>
            <person name="Morin E."/>
            <person name="Murat C."/>
            <person name="Riley R."/>
            <person name="Ohm R."/>
            <person name="Sun H."/>
            <person name="Tunlid A."/>
            <person name="Henrissat B."/>
            <person name="Grigoriev I.V."/>
            <person name="Hibbett D.S."/>
            <person name="Martin F."/>
        </authorList>
    </citation>
    <scope>NUCLEOTIDE SEQUENCE [LARGE SCALE GENOMIC DNA]</scope>
    <source>
        <strain evidence="13">Marx 270</strain>
    </source>
</reference>
<comment type="similarity">
    <text evidence="1">Belongs to the DNA2/NAM7 helicase family.</text>
</comment>
<dbReference type="Gene3D" id="3.40.50.300">
    <property type="entry name" value="P-loop containing nucleotide triphosphate hydrolases"/>
    <property type="match status" value="2"/>
</dbReference>
<dbReference type="STRING" id="870435.A0A0C3I7J4"/>
<evidence type="ECO:0000259" key="9">
    <source>
        <dbReference type="Pfam" id="PF13086"/>
    </source>
</evidence>
<dbReference type="PANTHER" id="PTHR10887:SF495">
    <property type="entry name" value="HELICASE SENATAXIN ISOFORM X1-RELATED"/>
    <property type="match status" value="1"/>
</dbReference>
<dbReference type="OrthoDB" id="6513042at2759"/>
<evidence type="ECO:0000256" key="4">
    <source>
        <dbReference type="ARBA" id="ARBA00022806"/>
    </source>
</evidence>
<dbReference type="HOGENOM" id="CLU_000459_1_1_1"/>
<dbReference type="Pfam" id="PF13087">
    <property type="entry name" value="AAA_12"/>
    <property type="match status" value="1"/>
</dbReference>
<evidence type="ECO:0000313" key="12">
    <source>
        <dbReference type="EMBL" id="KIN93137.1"/>
    </source>
</evidence>
<keyword evidence="3" id="KW-0378">Hydrolase</keyword>
<organism evidence="12 13">
    <name type="scientific">Pisolithus tinctorius Marx 270</name>
    <dbReference type="NCBI Taxonomy" id="870435"/>
    <lineage>
        <taxon>Eukaryota</taxon>
        <taxon>Fungi</taxon>
        <taxon>Dikarya</taxon>
        <taxon>Basidiomycota</taxon>
        <taxon>Agaricomycotina</taxon>
        <taxon>Agaricomycetes</taxon>
        <taxon>Agaricomycetidae</taxon>
        <taxon>Boletales</taxon>
        <taxon>Sclerodermatineae</taxon>
        <taxon>Pisolithaceae</taxon>
        <taxon>Pisolithus</taxon>
    </lineage>
</organism>
<feature type="region of interest" description="Disordered" evidence="7">
    <location>
        <begin position="911"/>
        <end position="1004"/>
    </location>
</feature>
<dbReference type="Pfam" id="PF23576">
    <property type="entry name" value="SEN1_barrel"/>
    <property type="match status" value="1"/>
</dbReference>
<evidence type="ECO:0000256" key="3">
    <source>
        <dbReference type="ARBA" id="ARBA00022801"/>
    </source>
</evidence>
<dbReference type="GO" id="GO:0006369">
    <property type="term" value="P:termination of RNA polymerase II transcription"/>
    <property type="evidence" value="ECO:0007669"/>
    <property type="project" value="TreeGrafter"/>
</dbReference>
<dbReference type="GO" id="GO:0001147">
    <property type="term" value="F:transcription termination site sequence-specific DNA binding"/>
    <property type="evidence" value="ECO:0007669"/>
    <property type="project" value="TreeGrafter"/>
</dbReference>
<evidence type="ECO:0000256" key="6">
    <source>
        <dbReference type="SAM" id="Coils"/>
    </source>
</evidence>
<keyword evidence="5" id="KW-0067">ATP-binding</keyword>
<evidence type="ECO:0000259" key="11">
    <source>
        <dbReference type="Pfam" id="PF23576"/>
    </source>
</evidence>
<reference evidence="12 13" key="1">
    <citation type="submission" date="2014-04" db="EMBL/GenBank/DDBJ databases">
        <authorList>
            <consortium name="DOE Joint Genome Institute"/>
            <person name="Kuo A."/>
            <person name="Kohler A."/>
            <person name="Costa M.D."/>
            <person name="Nagy L.G."/>
            <person name="Floudas D."/>
            <person name="Copeland A."/>
            <person name="Barry K.W."/>
            <person name="Cichocki N."/>
            <person name="Veneault-Fourrey C."/>
            <person name="LaButti K."/>
            <person name="Lindquist E.A."/>
            <person name="Lipzen A."/>
            <person name="Lundell T."/>
            <person name="Morin E."/>
            <person name="Murat C."/>
            <person name="Sun H."/>
            <person name="Tunlid A."/>
            <person name="Henrissat B."/>
            <person name="Grigoriev I.V."/>
            <person name="Hibbett D.S."/>
            <person name="Martin F."/>
            <person name="Nordberg H.P."/>
            <person name="Cantor M.N."/>
            <person name="Hua S.X."/>
        </authorList>
    </citation>
    <scope>NUCLEOTIDE SEQUENCE [LARGE SCALE GENOMIC DNA]</scope>
    <source>
        <strain evidence="12 13">Marx 270</strain>
    </source>
</reference>
<feature type="compositionally biased region" description="Basic and acidic residues" evidence="7">
    <location>
        <begin position="940"/>
        <end position="953"/>
    </location>
</feature>
<proteinExistence type="inferred from homology"/>
<feature type="region of interest" description="Disordered" evidence="7">
    <location>
        <begin position="1795"/>
        <end position="1901"/>
    </location>
</feature>
<dbReference type="Pfam" id="PF13086">
    <property type="entry name" value="AAA_11"/>
    <property type="match status" value="1"/>
</dbReference>
<dbReference type="FunFam" id="3.40.50.300:FF:000326">
    <property type="entry name" value="P-loop containing nucleoside triphosphate hydrolase"/>
    <property type="match status" value="1"/>
</dbReference>
<feature type="domain" description="DNA2/NAM7 helicase helicase" evidence="9">
    <location>
        <begin position="1268"/>
        <end position="1554"/>
    </location>
</feature>
<keyword evidence="13" id="KW-1185">Reference proteome</keyword>
<dbReference type="CDD" id="cd18808">
    <property type="entry name" value="SF1_C_Upf1"/>
    <property type="match status" value="1"/>
</dbReference>
<feature type="domain" description="Helicase Sen1 N-terminal" evidence="8">
    <location>
        <begin position="83"/>
        <end position="835"/>
    </location>
</feature>
<dbReference type="GO" id="GO:0005694">
    <property type="term" value="C:chromosome"/>
    <property type="evidence" value="ECO:0007669"/>
    <property type="project" value="UniProtKB-ARBA"/>
</dbReference>
<evidence type="ECO:0000259" key="8">
    <source>
        <dbReference type="Pfam" id="PF12726"/>
    </source>
</evidence>
<accession>A0A0C3I7J4</accession>
<dbReference type="EMBL" id="KN832215">
    <property type="protein sequence ID" value="KIN93137.1"/>
    <property type="molecule type" value="Genomic_DNA"/>
</dbReference>
<dbReference type="Pfam" id="PF12726">
    <property type="entry name" value="SEN1_N"/>
    <property type="match status" value="1"/>
</dbReference>
<feature type="coiled-coil region" evidence="6">
    <location>
        <begin position="1410"/>
        <end position="1468"/>
    </location>
</feature>
<dbReference type="InterPro" id="IPR027417">
    <property type="entry name" value="P-loop_NTPase"/>
</dbReference>
<dbReference type="InParanoid" id="A0A0C3I7J4"/>
<keyword evidence="6" id="KW-0175">Coiled coil</keyword>
<dbReference type="InterPro" id="IPR041677">
    <property type="entry name" value="DNA2/NAM7_AAA_11"/>
</dbReference>
<evidence type="ECO:0000256" key="5">
    <source>
        <dbReference type="ARBA" id="ARBA00022840"/>
    </source>
</evidence>
<evidence type="ECO:0000256" key="7">
    <source>
        <dbReference type="SAM" id="MobiDB-lite"/>
    </source>
</evidence>
<evidence type="ECO:0008006" key="14">
    <source>
        <dbReference type="Google" id="ProtNLM"/>
    </source>
</evidence>
<dbReference type="InterPro" id="IPR041679">
    <property type="entry name" value="DNA2/NAM7-like_C"/>
</dbReference>
<name>A0A0C3I7J4_PISTI</name>
<dbReference type="InterPro" id="IPR045055">
    <property type="entry name" value="DNA2/NAM7-like"/>
</dbReference>
<keyword evidence="2" id="KW-0547">Nucleotide-binding</keyword>
<dbReference type="GO" id="GO:0016787">
    <property type="term" value="F:hydrolase activity"/>
    <property type="evidence" value="ECO:0007669"/>
    <property type="project" value="UniProtKB-KW"/>
</dbReference>
<dbReference type="CDD" id="cd18042">
    <property type="entry name" value="DEXXQc_SETX"/>
    <property type="match status" value="1"/>
</dbReference>
<dbReference type="InterPro" id="IPR047187">
    <property type="entry name" value="SF1_C_Upf1"/>
</dbReference>
<protein>
    <recommendedName>
        <fullName evidence="14">AAA+ ATPase domain-containing protein</fullName>
    </recommendedName>
</protein>
<evidence type="ECO:0000313" key="13">
    <source>
        <dbReference type="Proteomes" id="UP000054217"/>
    </source>
</evidence>